<keyword evidence="1" id="KW-0732">Signal</keyword>
<dbReference type="AlphaFoldDB" id="A0A9W6B8U3"/>
<comment type="caution">
    <text evidence="3">The sequence shown here is derived from an EMBL/GenBank/DDBJ whole genome shotgun (WGS) entry which is preliminary data.</text>
</comment>
<evidence type="ECO:0000313" key="4">
    <source>
        <dbReference type="Proteomes" id="UP001143545"/>
    </source>
</evidence>
<protein>
    <recommendedName>
        <fullName evidence="2">Trimeric autotransporter adhesin YadA-like head domain-containing protein</fullName>
    </recommendedName>
</protein>
<dbReference type="CDD" id="cd12820">
    <property type="entry name" value="LbR_YadA-like"/>
    <property type="match status" value="1"/>
</dbReference>
<gene>
    <name evidence="3" type="ORF">NBRC110019_26800</name>
</gene>
<proteinExistence type="predicted"/>
<evidence type="ECO:0000259" key="2">
    <source>
        <dbReference type="Pfam" id="PF05658"/>
    </source>
</evidence>
<dbReference type="Proteomes" id="UP001143545">
    <property type="component" value="Unassembled WGS sequence"/>
</dbReference>
<dbReference type="Gene3D" id="2.150.10.10">
    <property type="entry name" value="Serralysin-like metalloprotease, C-terminal"/>
    <property type="match status" value="1"/>
</dbReference>
<dbReference type="RefSeq" id="WP_281755735.1">
    <property type="nucleotide sequence ID" value="NZ_BRVP01000021.1"/>
</dbReference>
<feature type="domain" description="Trimeric autotransporter adhesin YadA-like head" evidence="2">
    <location>
        <begin position="245"/>
        <end position="270"/>
    </location>
</feature>
<feature type="domain" description="Trimeric autotransporter adhesin YadA-like head" evidence="2">
    <location>
        <begin position="216"/>
        <end position="241"/>
    </location>
</feature>
<dbReference type="Gene3D" id="2.60.120.40">
    <property type="match status" value="1"/>
</dbReference>
<keyword evidence="4" id="KW-1185">Reference proteome</keyword>
<dbReference type="Gene3D" id="2.60.40.4050">
    <property type="match status" value="1"/>
</dbReference>
<dbReference type="InterPro" id="IPR008640">
    <property type="entry name" value="Adhesin_Head_dom"/>
</dbReference>
<name>A0A9W6B8U3_9FLAO</name>
<dbReference type="SUPFAM" id="SSF101967">
    <property type="entry name" value="Adhesin YadA, collagen-binding domain"/>
    <property type="match status" value="1"/>
</dbReference>
<dbReference type="GO" id="GO:0019867">
    <property type="term" value="C:outer membrane"/>
    <property type="evidence" value="ECO:0007669"/>
    <property type="project" value="InterPro"/>
</dbReference>
<feature type="signal peptide" evidence="1">
    <location>
        <begin position="1"/>
        <end position="25"/>
    </location>
</feature>
<dbReference type="Pfam" id="PF05658">
    <property type="entry name" value="YadA_head"/>
    <property type="match status" value="3"/>
</dbReference>
<reference evidence="3" key="1">
    <citation type="submission" date="2022-07" db="EMBL/GenBank/DDBJ databases">
        <title>Taxonomy of Novel Oxalotrophic and Methylotrophic Bacteria.</title>
        <authorList>
            <person name="Sahin N."/>
            <person name="Tani A."/>
        </authorList>
    </citation>
    <scope>NUCLEOTIDE SEQUENCE</scope>
    <source>
        <strain evidence="3">AM327</strain>
    </source>
</reference>
<dbReference type="EMBL" id="BRVP01000021">
    <property type="protein sequence ID" value="GLB53639.1"/>
    <property type="molecule type" value="Genomic_DNA"/>
</dbReference>
<dbReference type="InterPro" id="IPR008983">
    <property type="entry name" value="Tumour_necrosis_fac-like_dom"/>
</dbReference>
<organism evidence="3 4">
    <name type="scientific">Neptunitalea chrysea</name>
    <dbReference type="NCBI Taxonomy" id="1647581"/>
    <lineage>
        <taxon>Bacteria</taxon>
        <taxon>Pseudomonadati</taxon>
        <taxon>Bacteroidota</taxon>
        <taxon>Flavobacteriia</taxon>
        <taxon>Flavobacteriales</taxon>
        <taxon>Flavobacteriaceae</taxon>
        <taxon>Neptunitalea</taxon>
    </lineage>
</organism>
<evidence type="ECO:0000256" key="1">
    <source>
        <dbReference type="SAM" id="SignalP"/>
    </source>
</evidence>
<feature type="chain" id="PRO_5040815344" description="Trimeric autotransporter adhesin YadA-like head domain-containing protein" evidence="1">
    <location>
        <begin position="26"/>
        <end position="490"/>
    </location>
</feature>
<sequence>MRPYSQHKNVFAFLLLLFFSSYIFAQVGIGTTDPNGSSALEIYNENAGLLIPRVTLTSATDVTTIPSPADYLMVFNTATTATITPGLVYWKDGSWLRVLNTSDSSSSGSGWALTGNSISGTEFLGTTNYTQLNFKANSVTMAQFHPNGSVALGRSAVISSSYHSFAIGEQADASGEQNAYAFGTTAKASGSKSMALGTSAIASNTESYAFGSSSTASGYRSVVAGVSSTASNNNAVAIGNQNVVSGLNSMALGYDSQVTGDNAVALGYQAVANNPNTIILGNTSSNAWYRTKVGIGTTNPSASLDLEGTLQYVDGNESDGYVLVSDANGNASWSDVNDLEISSAVFGEIYSSSASAQNFSWSGSAQTLTFGSDNYENSVSASTSTLTTSVTGLYRVTFTISIEKGTGNSIDLKMYLATNGNASNIVPASSAYVSLDSNSDIVTITINKFVQLNSSDSIAVFWEKVGGNSSNFSLLPEGSSFNIELLNYNF</sequence>
<dbReference type="InterPro" id="IPR011049">
    <property type="entry name" value="Serralysin-like_metalloprot_C"/>
</dbReference>
<accession>A0A9W6B8U3</accession>
<feature type="domain" description="Trimeric autotransporter adhesin YadA-like head" evidence="2">
    <location>
        <begin position="177"/>
        <end position="200"/>
    </location>
</feature>
<evidence type="ECO:0000313" key="3">
    <source>
        <dbReference type="EMBL" id="GLB53639.1"/>
    </source>
</evidence>